<dbReference type="InterPro" id="IPR017930">
    <property type="entry name" value="Myb_dom"/>
</dbReference>
<feature type="domain" description="Myb-like" evidence="6">
    <location>
        <begin position="46"/>
        <end position="97"/>
    </location>
</feature>
<feature type="non-terminal residue" evidence="9">
    <location>
        <position position="1"/>
    </location>
</feature>
<evidence type="ECO:0000259" key="7">
    <source>
        <dbReference type="PROSITE" id="PS51293"/>
    </source>
</evidence>
<dbReference type="InterPro" id="IPR009057">
    <property type="entry name" value="Homeodomain-like_sf"/>
</dbReference>
<dbReference type="GO" id="GO:0042795">
    <property type="term" value="P:snRNA transcription by RNA polymerase II"/>
    <property type="evidence" value="ECO:0007669"/>
    <property type="project" value="TreeGrafter"/>
</dbReference>
<keyword evidence="4" id="KW-0804">Transcription</keyword>
<reference evidence="9" key="1">
    <citation type="journal article" date="2014" name="PLoS ONE">
        <title>Transcriptome-Based Identification of ABC Transporters in the Western Tarnished Plant Bug Lygus hesperus.</title>
        <authorList>
            <person name="Hull J.J."/>
            <person name="Chaney K."/>
            <person name="Geib S.M."/>
            <person name="Fabrick J.A."/>
            <person name="Brent C.S."/>
            <person name="Walsh D."/>
            <person name="Lavine L.C."/>
        </authorList>
    </citation>
    <scope>NUCLEOTIDE SEQUENCE</scope>
</reference>
<dbReference type="PROSITE" id="PS51293">
    <property type="entry name" value="SANT"/>
    <property type="match status" value="1"/>
</dbReference>
<reference evidence="9" key="2">
    <citation type="submission" date="2014-07" db="EMBL/GenBank/DDBJ databases">
        <authorList>
            <person name="Hull J."/>
        </authorList>
    </citation>
    <scope>NUCLEOTIDE SEQUENCE</scope>
</reference>
<gene>
    <name evidence="9" type="primary">MYB3R-1</name>
    <name evidence="9" type="ORF">CM83_4254</name>
</gene>
<dbReference type="InterPro" id="IPR051575">
    <property type="entry name" value="Myb-like_DNA-bd"/>
</dbReference>
<dbReference type="GO" id="GO:0005634">
    <property type="term" value="C:nucleus"/>
    <property type="evidence" value="ECO:0007669"/>
    <property type="project" value="UniProtKB-SubCell"/>
</dbReference>
<evidence type="ECO:0000256" key="1">
    <source>
        <dbReference type="ARBA" id="ARBA00004123"/>
    </source>
</evidence>
<dbReference type="InterPro" id="IPR001005">
    <property type="entry name" value="SANT/Myb"/>
</dbReference>
<dbReference type="GO" id="GO:0019185">
    <property type="term" value="C:snRNA-activating protein complex"/>
    <property type="evidence" value="ECO:0007669"/>
    <property type="project" value="TreeGrafter"/>
</dbReference>
<dbReference type="SUPFAM" id="SSF46689">
    <property type="entry name" value="Homeodomain-like"/>
    <property type="match status" value="2"/>
</dbReference>
<sequence>RFTENEEALLLYCVDKFGCDFEKIATVFGNRSVIQLRERFKALKTSMDQNTGPWSFEEDELLLALVKKYGESKWSHISNEMPSRNRVQIRQRYSSVLKKKLIKNPVLDLKSLQRSKRETSAIKSSMTDENIASFIKDKVARGRVSIRKPVRPGKKKQRRNMKIKVTLPPRLRF</sequence>
<evidence type="ECO:0000256" key="3">
    <source>
        <dbReference type="ARBA" id="ARBA00023125"/>
    </source>
</evidence>
<dbReference type="Gene3D" id="1.10.10.60">
    <property type="entry name" value="Homeodomain-like"/>
    <property type="match status" value="2"/>
</dbReference>
<feature type="domain" description="HTH myb-type" evidence="8">
    <location>
        <begin position="46"/>
        <end position="101"/>
    </location>
</feature>
<dbReference type="AlphaFoldDB" id="A0A0A9XTJ7"/>
<name>A0A0A9XTJ7_LYGHE</name>
<dbReference type="CDD" id="cd00167">
    <property type="entry name" value="SANT"/>
    <property type="match status" value="2"/>
</dbReference>
<keyword evidence="5" id="KW-0539">Nucleus</keyword>
<dbReference type="GO" id="GO:0042796">
    <property type="term" value="P:snRNA transcription by RNA polymerase III"/>
    <property type="evidence" value="ECO:0007669"/>
    <property type="project" value="TreeGrafter"/>
</dbReference>
<evidence type="ECO:0000256" key="5">
    <source>
        <dbReference type="ARBA" id="ARBA00023242"/>
    </source>
</evidence>
<dbReference type="InterPro" id="IPR017884">
    <property type="entry name" value="SANT_dom"/>
</dbReference>
<dbReference type="GO" id="GO:0000978">
    <property type="term" value="F:RNA polymerase II cis-regulatory region sequence-specific DNA binding"/>
    <property type="evidence" value="ECO:0007669"/>
    <property type="project" value="TreeGrafter"/>
</dbReference>
<organism evidence="9">
    <name type="scientific">Lygus hesperus</name>
    <name type="common">Western plant bug</name>
    <dbReference type="NCBI Taxonomy" id="30085"/>
    <lineage>
        <taxon>Eukaryota</taxon>
        <taxon>Metazoa</taxon>
        <taxon>Ecdysozoa</taxon>
        <taxon>Arthropoda</taxon>
        <taxon>Hexapoda</taxon>
        <taxon>Insecta</taxon>
        <taxon>Pterygota</taxon>
        <taxon>Neoptera</taxon>
        <taxon>Paraneoptera</taxon>
        <taxon>Hemiptera</taxon>
        <taxon>Heteroptera</taxon>
        <taxon>Panheteroptera</taxon>
        <taxon>Cimicomorpha</taxon>
        <taxon>Miridae</taxon>
        <taxon>Mirini</taxon>
        <taxon>Lygus</taxon>
    </lineage>
</organism>
<evidence type="ECO:0000313" key="9">
    <source>
        <dbReference type="EMBL" id="JAG20460.1"/>
    </source>
</evidence>
<dbReference type="SMART" id="SM00717">
    <property type="entry name" value="SANT"/>
    <property type="match status" value="2"/>
</dbReference>
<proteinExistence type="predicted"/>
<dbReference type="Pfam" id="PF00249">
    <property type="entry name" value="Myb_DNA-binding"/>
    <property type="match status" value="2"/>
</dbReference>
<evidence type="ECO:0000259" key="8">
    <source>
        <dbReference type="PROSITE" id="PS51294"/>
    </source>
</evidence>
<evidence type="ECO:0000256" key="4">
    <source>
        <dbReference type="ARBA" id="ARBA00023163"/>
    </source>
</evidence>
<dbReference type="PANTHER" id="PTHR46621">
    <property type="entry name" value="SNRNA-ACTIVATING PROTEIN COMPLEX SUBUNIT 4"/>
    <property type="match status" value="1"/>
</dbReference>
<evidence type="ECO:0000256" key="2">
    <source>
        <dbReference type="ARBA" id="ARBA00023015"/>
    </source>
</evidence>
<accession>A0A0A9XTJ7</accession>
<feature type="domain" description="SANT" evidence="7">
    <location>
        <begin position="1"/>
        <end position="48"/>
    </location>
</feature>
<dbReference type="PROSITE" id="PS50090">
    <property type="entry name" value="MYB_LIKE"/>
    <property type="match status" value="1"/>
</dbReference>
<keyword evidence="2" id="KW-0805">Transcription regulation</keyword>
<protein>
    <submittedName>
        <fullName evidence="9">Myb-related protein 3R-1</fullName>
    </submittedName>
</protein>
<dbReference type="GO" id="GO:0001006">
    <property type="term" value="F:RNA polymerase III type 3 promoter sequence-specific DNA binding"/>
    <property type="evidence" value="ECO:0007669"/>
    <property type="project" value="TreeGrafter"/>
</dbReference>
<evidence type="ECO:0000259" key="6">
    <source>
        <dbReference type="PROSITE" id="PS50090"/>
    </source>
</evidence>
<comment type="subcellular location">
    <subcellularLocation>
        <location evidence="1">Nucleus</location>
    </subcellularLocation>
</comment>
<keyword evidence="3" id="KW-0238">DNA-binding</keyword>
<dbReference type="EMBL" id="GBHO01023144">
    <property type="protein sequence ID" value="JAG20460.1"/>
    <property type="molecule type" value="Transcribed_RNA"/>
</dbReference>
<dbReference type="PROSITE" id="PS51294">
    <property type="entry name" value="HTH_MYB"/>
    <property type="match status" value="1"/>
</dbReference>
<dbReference type="PANTHER" id="PTHR46621:SF1">
    <property type="entry name" value="SNRNA-ACTIVATING PROTEIN COMPLEX SUBUNIT 4"/>
    <property type="match status" value="1"/>
</dbReference>